<dbReference type="SUPFAM" id="SSF54534">
    <property type="entry name" value="FKBP-like"/>
    <property type="match status" value="1"/>
</dbReference>
<keyword evidence="6" id="KW-0143">Chaperone</keyword>
<evidence type="ECO:0000256" key="5">
    <source>
        <dbReference type="ARBA" id="ARBA00023110"/>
    </source>
</evidence>
<dbReference type="PROSITE" id="PS50059">
    <property type="entry name" value="FKBP_PPIASE"/>
    <property type="match status" value="1"/>
</dbReference>
<dbReference type="PANTHER" id="PTHR47861:SF3">
    <property type="entry name" value="FKBP-TYPE PEPTIDYL-PROLYL CIS-TRANS ISOMERASE SLYD"/>
    <property type="match status" value="1"/>
</dbReference>
<evidence type="ECO:0000256" key="7">
    <source>
        <dbReference type="ARBA" id="ARBA00023235"/>
    </source>
</evidence>
<comment type="subcellular location">
    <subcellularLocation>
        <location evidence="2">Cytoplasm</location>
    </subcellularLocation>
</comment>
<evidence type="ECO:0000256" key="3">
    <source>
        <dbReference type="ARBA" id="ARBA00006577"/>
    </source>
</evidence>
<evidence type="ECO:0000256" key="6">
    <source>
        <dbReference type="ARBA" id="ARBA00023186"/>
    </source>
</evidence>
<keyword evidence="12" id="KW-1185">Reference proteome</keyword>
<dbReference type="Proteomes" id="UP001208689">
    <property type="component" value="Chromosome"/>
</dbReference>
<evidence type="ECO:0000259" key="10">
    <source>
        <dbReference type="PROSITE" id="PS50059"/>
    </source>
</evidence>
<evidence type="ECO:0000313" key="11">
    <source>
        <dbReference type="EMBL" id="UYP44130.1"/>
    </source>
</evidence>
<reference evidence="11" key="1">
    <citation type="submission" date="2022-09" db="EMBL/GenBank/DDBJ databases">
        <title>Actin cytoskeleton and complex cell architecture in an #Asgard archaeon.</title>
        <authorList>
            <person name="Ponce Toledo R.I."/>
            <person name="Schleper C."/>
            <person name="Rodrigues Oliveira T."/>
            <person name="Wollweber F."/>
            <person name="Xu J."/>
            <person name="Rittmann S."/>
            <person name="Klingl A."/>
            <person name="Pilhofer M."/>
        </authorList>
    </citation>
    <scope>NUCLEOTIDE SEQUENCE</scope>
    <source>
        <strain evidence="11">B-35</strain>
    </source>
</reference>
<comment type="similarity">
    <text evidence="3 9">Belongs to the FKBP-type PPIase family.</text>
</comment>
<dbReference type="InterPro" id="IPR046357">
    <property type="entry name" value="PPIase_dom_sf"/>
</dbReference>
<organism evidence="11 12">
    <name type="scientific">Candidatus Lokiarchaeum ossiferum</name>
    <dbReference type="NCBI Taxonomy" id="2951803"/>
    <lineage>
        <taxon>Archaea</taxon>
        <taxon>Promethearchaeati</taxon>
        <taxon>Promethearchaeota</taxon>
        <taxon>Promethearchaeia</taxon>
        <taxon>Promethearchaeales</taxon>
        <taxon>Promethearchaeaceae</taxon>
        <taxon>Candidatus Lokiarchaeum</taxon>
    </lineage>
</organism>
<evidence type="ECO:0000256" key="4">
    <source>
        <dbReference type="ARBA" id="ARBA00022490"/>
    </source>
</evidence>
<feature type="domain" description="PPIase FKBP-type" evidence="10">
    <location>
        <begin position="6"/>
        <end position="82"/>
    </location>
</feature>
<dbReference type="Gene3D" id="3.10.50.40">
    <property type="match status" value="1"/>
</dbReference>
<name>A0ABY6HKU2_9ARCH</name>
<evidence type="ECO:0000256" key="9">
    <source>
        <dbReference type="RuleBase" id="RU003915"/>
    </source>
</evidence>
<evidence type="ECO:0000256" key="1">
    <source>
        <dbReference type="ARBA" id="ARBA00000971"/>
    </source>
</evidence>
<accession>A0ABY6HKU2</accession>
<keyword evidence="4" id="KW-0963">Cytoplasm</keyword>
<gene>
    <name evidence="11" type="ORF">NEF87_000415</name>
</gene>
<dbReference type="EMBL" id="CP104013">
    <property type="protein sequence ID" value="UYP44130.1"/>
    <property type="molecule type" value="Genomic_DNA"/>
</dbReference>
<dbReference type="GO" id="GO:0003755">
    <property type="term" value="F:peptidyl-prolyl cis-trans isomerase activity"/>
    <property type="evidence" value="ECO:0007669"/>
    <property type="project" value="UniProtKB-EC"/>
</dbReference>
<dbReference type="EC" id="5.2.1.8" evidence="9"/>
<dbReference type="InterPro" id="IPR001179">
    <property type="entry name" value="PPIase_FKBP_dom"/>
</dbReference>
<evidence type="ECO:0000313" key="12">
    <source>
        <dbReference type="Proteomes" id="UP001208689"/>
    </source>
</evidence>
<dbReference type="PANTHER" id="PTHR47861">
    <property type="entry name" value="FKBP-TYPE PEPTIDYL-PROLYL CIS-TRANS ISOMERASE SLYD"/>
    <property type="match status" value="1"/>
</dbReference>
<comment type="catalytic activity">
    <reaction evidence="1 8 9">
        <text>[protein]-peptidylproline (omega=180) = [protein]-peptidylproline (omega=0)</text>
        <dbReference type="Rhea" id="RHEA:16237"/>
        <dbReference type="Rhea" id="RHEA-COMP:10747"/>
        <dbReference type="Rhea" id="RHEA-COMP:10748"/>
        <dbReference type="ChEBI" id="CHEBI:83833"/>
        <dbReference type="ChEBI" id="CHEBI:83834"/>
        <dbReference type="EC" id="5.2.1.8"/>
    </reaction>
</comment>
<keyword evidence="5 8" id="KW-0697">Rotamase</keyword>
<keyword evidence="7 8" id="KW-0413">Isomerase</keyword>
<sequence length="146" mass="16295">MPVKDGDKIKVEYEGSFDDGEIFDSTKMHGGEPLEFGVGQHQVVPGFEMAMLGKEINEEFQIHLEPKDAYGEYHAEGVQAIPRTQFPPEMNPQVGMIVELQQQHGDHTHPIPAKIVDVNEEEVKLDLNHPLAGKALNFKIKIVGIN</sequence>
<evidence type="ECO:0000256" key="2">
    <source>
        <dbReference type="ARBA" id="ARBA00004496"/>
    </source>
</evidence>
<proteinExistence type="inferred from homology"/>
<evidence type="ECO:0000256" key="8">
    <source>
        <dbReference type="PROSITE-ProRule" id="PRU00277"/>
    </source>
</evidence>
<protein>
    <recommendedName>
        <fullName evidence="9">Peptidyl-prolyl cis-trans isomerase</fullName>
        <ecNumber evidence="9">5.2.1.8</ecNumber>
    </recommendedName>
</protein>
<dbReference type="Pfam" id="PF00254">
    <property type="entry name" value="FKBP_C"/>
    <property type="match status" value="1"/>
</dbReference>